<evidence type="ECO:0000259" key="12">
    <source>
        <dbReference type="Pfam" id="PF00108"/>
    </source>
</evidence>
<dbReference type="InterPro" id="IPR016039">
    <property type="entry name" value="Thiolase-like"/>
</dbReference>
<dbReference type="NCBIfam" id="TIGR01930">
    <property type="entry name" value="AcCoA-C-Actrans"/>
    <property type="match status" value="1"/>
</dbReference>
<dbReference type="SUPFAM" id="SSF53901">
    <property type="entry name" value="Thiolase-like"/>
    <property type="match status" value="2"/>
</dbReference>
<dbReference type="PROSITE" id="PS00098">
    <property type="entry name" value="THIOLASE_1"/>
    <property type="match status" value="1"/>
</dbReference>
<evidence type="ECO:0000259" key="13">
    <source>
        <dbReference type="Pfam" id="PF02803"/>
    </source>
</evidence>
<evidence type="ECO:0000256" key="9">
    <source>
        <dbReference type="ARBA" id="ARBA00023315"/>
    </source>
</evidence>
<keyword evidence="5" id="KW-0276">Fatty acid metabolism</keyword>
<comment type="subcellular location">
    <subcellularLocation>
        <location evidence="1">Peroxisome</location>
    </subcellularLocation>
</comment>
<keyword evidence="15" id="KW-1185">Reference proteome</keyword>
<organism evidence="14 15">
    <name type="scientific">Symbiochloris irregularis</name>
    <dbReference type="NCBI Taxonomy" id="706552"/>
    <lineage>
        <taxon>Eukaryota</taxon>
        <taxon>Viridiplantae</taxon>
        <taxon>Chlorophyta</taxon>
        <taxon>core chlorophytes</taxon>
        <taxon>Trebouxiophyceae</taxon>
        <taxon>Trebouxiales</taxon>
        <taxon>Trebouxiaceae</taxon>
        <taxon>Symbiochloris</taxon>
    </lineage>
</organism>
<reference evidence="14 15" key="1">
    <citation type="journal article" date="2024" name="Nat. Commun.">
        <title>Phylogenomics reveals the evolutionary origins of lichenization in chlorophyte algae.</title>
        <authorList>
            <person name="Puginier C."/>
            <person name="Libourel C."/>
            <person name="Otte J."/>
            <person name="Skaloud P."/>
            <person name="Haon M."/>
            <person name="Grisel S."/>
            <person name="Petersen M."/>
            <person name="Berrin J.G."/>
            <person name="Delaux P.M."/>
            <person name="Dal Grande F."/>
            <person name="Keller J."/>
        </authorList>
    </citation>
    <scope>NUCLEOTIDE SEQUENCE [LARGE SCALE GENOMIC DNA]</scope>
    <source>
        <strain evidence="14 15">SAG 2036</strain>
    </source>
</reference>
<feature type="domain" description="Thiolase N-terminal" evidence="12">
    <location>
        <begin position="55"/>
        <end position="309"/>
    </location>
</feature>
<evidence type="ECO:0000256" key="3">
    <source>
        <dbReference type="ARBA" id="ARBA00010982"/>
    </source>
</evidence>
<dbReference type="Proteomes" id="UP001465755">
    <property type="component" value="Unassembled WGS sequence"/>
</dbReference>
<evidence type="ECO:0000313" key="15">
    <source>
        <dbReference type="Proteomes" id="UP001465755"/>
    </source>
</evidence>
<evidence type="ECO:0000256" key="8">
    <source>
        <dbReference type="ARBA" id="ARBA00023140"/>
    </source>
</evidence>
<evidence type="ECO:0000256" key="6">
    <source>
        <dbReference type="ARBA" id="ARBA00022946"/>
    </source>
</evidence>
<protein>
    <recommendedName>
        <fullName evidence="10">acetyl-CoA C-acyltransferase</fullName>
        <ecNumber evidence="10">2.3.1.16</ecNumber>
    </recommendedName>
</protein>
<dbReference type="InterPro" id="IPR020613">
    <property type="entry name" value="Thiolase_CS"/>
</dbReference>
<name>A0AAW1NU00_9CHLO</name>
<dbReference type="InterPro" id="IPR020616">
    <property type="entry name" value="Thiolase_N"/>
</dbReference>
<evidence type="ECO:0000256" key="11">
    <source>
        <dbReference type="RuleBase" id="RU003557"/>
    </source>
</evidence>
<evidence type="ECO:0000256" key="10">
    <source>
        <dbReference type="ARBA" id="ARBA00024073"/>
    </source>
</evidence>
<dbReference type="AlphaFoldDB" id="A0AAW1NU00"/>
<comment type="caution">
    <text evidence="14">The sequence shown here is derived from an EMBL/GenBank/DDBJ whole genome shotgun (WGS) entry which is preliminary data.</text>
</comment>
<keyword evidence="9 11" id="KW-0012">Acyltransferase</keyword>
<evidence type="ECO:0000256" key="1">
    <source>
        <dbReference type="ARBA" id="ARBA00004275"/>
    </source>
</evidence>
<keyword evidence="6" id="KW-0809">Transit peptide</keyword>
<comment type="pathway">
    <text evidence="2">Lipid metabolism; fatty acid metabolism.</text>
</comment>
<dbReference type="CDD" id="cd00751">
    <property type="entry name" value="thiolase"/>
    <property type="match status" value="1"/>
</dbReference>
<evidence type="ECO:0000313" key="14">
    <source>
        <dbReference type="EMBL" id="KAK9797083.1"/>
    </source>
</evidence>
<evidence type="ECO:0000256" key="2">
    <source>
        <dbReference type="ARBA" id="ARBA00004872"/>
    </source>
</evidence>
<evidence type="ECO:0000256" key="5">
    <source>
        <dbReference type="ARBA" id="ARBA00022832"/>
    </source>
</evidence>
<dbReference type="PANTHER" id="PTHR43853:SF8">
    <property type="entry name" value="3-KETOACYL-COA THIOLASE, PEROXISOMAL"/>
    <property type="match status" value="1"/>
</dbReference>
<dbReference type="GO" id="GO:0003988">
    <property type="term" value="F:acetyl-CoA C-acyltransferase activity"/>
    <property type="evidence" value="ECO:0007669"/>
    <property type="project" value="UniProtKB-EC"/>
</dbReference>
<dbReference type="GO" id="GO:0006635">
    <property type="term" value="P:fatty acid beta-oxidation"/>
    <property type="evidence" value="ECO:0007669"/>
    <property type="project" value="TreeGrafter"/>
</dbReference>
<feature type="domain" description="Thiolase C-terminal" evidence="13">
    <location>
        <begin position="319"/>
        <end position="440"/>
    </location>
</feature>
<keyword evidence="7" id="KW-0443">Lipid metabolism</keyword>
<dbReference type="EC" id="2.3.1.16" evidence="10"/>
<dbReference type="InterPro" id="IPR020615">
    <property type="entry name" value="Thiolase_acyl_enz_int_AS"/>
</dbReference>
<dbReference type="Gene3D" id="3.40.47.10">
    <property type="match status" value="1"/>
</dbReference>
<comment type="similarity">
    <text evidence="3 11">Belongs to the thiolase-like superfamily. Thiolase family.</text>
</comment>
<evidence type="ECO:0000256" key="4">
    <source>
        <dbReference type="ARBA" id="ARBA00022679"/>
    </source>
</evidence>
<dbReference type="InterPro" id="IPR002155">
    <property type="entry name" value="Thiolase"/>
</dbReference>
<sequence length="466" mass="48190">MDYHTAAANRQKILLDHLRPAQEPEAMQHSQLEAACCSAGDSAAYLRRSSALDDVVVVSALRTPVTKARRGGLKDTPADDLLAAVLKGVISQTGINPADVGDLVVGTVLSLSGQRANECRIAMLLAGFPNTVPVRTVNRQCSSGLQAIADVAASIKAGYYSIGIGAGVEQMTVDGMSWKGSVNPKISESKEAQDCMLPMGLTSENVAAQFGVSREQQDKLAARSHNRAAAAQKAGKFKAEIVPVTTTWKDPKTEEEKQLTVSADDGIREGATAAALGKLPAVFKKGGSTTAGNSSQVSDGASAVLLMSRAEALKRGLPILGIFRSFSAVGVPPGIMGIGPAVAIPDAVKRAGLSLDDIDVFELNEAFASQATYCIEKLGLDAAKVNPNGGAIALGHPLGCTGAKLTATLLHELARRGRGARFGVVSMCIGSGMGAAAVFEAGGEIDGPANAAVQRQQQHLSRDANV</sequence>
<proteinExistence type="inferred from homology"/>
<dbReference type="InterPro" id="IPR050215">
    <property type="entry name" value="Thiolase-like_sf_Thiolase"/>
</dbReference>
<dbReference type="GO" id="GO:0010124">
    <property type="term" value="P:phenylacetate catabolic process"/>
    <property type="evidence" value="ECO:0007669"/>
    <property type="project" value="TreeGrafter"/>
</dbReference>
<dbReference type="Pfam" id="PF00108">
    <property type="entry name" value="Thiolase_N"/>
    <property type="match status" value="1"/>
</dbReference>
<evidence type="ECO:0000256" key="7">
    <source>
        <dbReference type="ARBA" id="ARBA00023098"/>
    </source>
</evidence>
<dbReference type="FunFam" id="3.40.47.10:FF:000032">
    <property type="entry name" value="Peroxisomal 3-ketoacyl-CoA thiolase"/>
    <property type="match status" value="1"/>
</dbReference>
<dbReference type="InterPro" id="IPR020610">
    <property type="entry name" value="Thiolase_AS"/>
</dbReference>
<dbReference type="InterPro" id="IPR020617">
    <property type="entry name" value="Thiolase_C"/>
</dbReference>
<dbReference type="GO" id="GO:0005777">
    <property type="term" value="C:peroxisome"/>
    <property type="evidence" value="ECO:0007669"/>
    <property type="project" value="UniProtKB-SubCell"/>
</dbReference>
<accession>A0AAW1NU00</accession>
<dbReference type="EMBL" id="JALJOQ010000109">
    <property type="protein sequence ID" value="KAK9797083.1"/>
    <property type="molecule type" value="Genomic_DNA"/>
</dbReference>
<dbReference type="PROSITE" id="PS00099">
    <property type="entry name" value="THIOLASE_3"/>
    <property type="match status" value="1"/>
</dbReference>
<keyword evidence="8" id="KW-0576">Peroxisome</keyword>
<keyword evidence="4 11" id="KW-0808">Transferase</keyword>
<dbReference type="PROSITE" id="PS00737">
    <property type="entry name" value="THIOLASE_2"/>
    <property type="match status" value="1"/>
</dbReference>
<gene>
    <name evidence="14" type="ORF">WJX73_005961</name>
</gene>
<dbReference type="Pfam" id="PF02803">
    <property type="entry name" value="Thiolase_C"/>
    <property type="match status" value="1"/>
</dbReference>
<dbReference type="PANTHER" id="PTHR43853">
    <property type="entry name" value="3-KETOACYL-COA THIOLASE, PEROXISOMAL"/>
    <property type="match status" value="1"/>
</dbReference>